<name>A0A5J5I0X2_9BACI</name>
<dbReference type="Proteomes" id="UP000326671">
    <property type="component" value="Unassembled WGS sequence"/>
</dbReference>
<dbReference type="EMBL" id="VYKL01000009">
    <property type="protein sequence ID" value="KAA9029104.1"/>
    <property type="molecule type" value="Genomic_DNA"/>
</dbReference>
<dbReference type="AlphaFoldDB" id="A0A5J5I0X2"/>
<keyword evidence="2" id="KW-1185">Reference proteome</keyword>
<sequence>MKQIVKEIMTPSKVYKAEIMKRSDGLFEYCICTWTREEVPEYAYMSEWYGDPLTKILSLIDTENHAIKLALEDLYLYSGEKLE</sequence>
<organism evidence="1 2">
    <name type="scientific">Niallia endozanthoxylica</name>
    <dbReference type="NCBI Taxonomy" id="2036016"/>
    <lineage>
        <taxon>Bacteria</taxon>
        <taxon>Bacillati</taxon>
        <taxon>Bacillota</taxon>
        <taxon>Bacilli</taxon>
        <taxon>Bacillales</taxon>
        <taxon>Bacillaceae</taxon>
        <taxon>Niallia</taxon>
    </lineage>
</organism>
<comment type="caution">
    <text evidence="1">The sequence shown here is derived from an EMBL/GenBank/DDBJ whole genome shotgun (WGS) entry which is preliminary data.</text>
</comment>
<dbReference type="OrthoDB" id="2738800at2"/>
<dbReference type="RefSeq" id="WP_150438569.1">
    <property type="nucleotide sequence ID" value="NZ_VYKL01000009.1"/>
</dbReference>
<reference evidence="1 2" key="1">
    <citation type="submission" date="2019-09" db="EMBL/GenBank/DDBJ databases">
        <title>Whole genome sequences of isolates from the Mars Exploration Rovers.</title>
        <authorList>
            <person name="Seuylemezian A."/>
            <person name="Vaishampayan P."/>
        </authorList>
    </citation>
    <scope>NUCLEOTIDE SEQUENCE [LARGE SCALE GENOMIC DNA]</scope>
    <source>
        <strain evidence="1 2">MER_TA_151</strain>
    </source>
</reference>
<accession>A0A5J5I0X2</accession>
<evidence type="ECO:0000313" key="1">
    <source>
        <dbReference type="EMBL" id="KAA9029104.1"/>
    </source>
</evidence>
<proteinExistence type="predicted"/>
<protein>
    <submittedName>
        <fullName evidence="1">Uncharacterized protein</fullName>
    </submittedName>
</protein>
<evidence type="ECO:0000313" key="2">
    <source>
        <dbReference type="Proteomes" id="UP000326671"/>
    </source>
</evidence>
<gene>
    <name evidence="1" type="ORF">F4V44_03305</name>
</gene>